<gene>
    <name evidence="2" type="ORF">RUM43_015015</name>
</gene>
<dbReference type="EMBL" id="JAWJWE010000013">
    <property type="protein sequence ID" value="KAK6630222.1"/>
    <property type="molecule type" value="Genomic_DNA"/>
</dbReference>
<proteinExistence type="predicted"/>
<dbReference type="Pfam" id="PF25339">
    <property type="entry name" value="C2_C2CD3_N"/>
    <property type="match status" value="1"/>
</dbReference>
<evidence type="ECO:0000313" key="3">
    <source>
        <dbReference type="Proteomes" id="UP001372834"/>
    </source>
</evidence>
<accession>A0AAN8NXQ2</accession>
<dbReference type="AlphaFoldDB" id="A0AAN8NXQ2"/>
<dbReference type="Proteomes" id="UP001372834">
    <property type="component" value="Unassembled WGS sequence"/>
</dbReference>
<evidence type="ECO:0000259" key="1">
    <source>
        <dbReference type="Pfam" id="PF25339"/>
    </source>
</evidence>
<sequence>MNNALTLPPLVSGNVFGHLKLIVNKVRITKSLPHRIDKSNIFVSVQWWGDTSPTILRPKFVEIANHSGCDLRGDGLNDCITYNIRTTLYLFSTYLEACETLELVVLEKEDYVIGSAFINNLVDVLNGKKDLLKFPLVDCAGEAIGEILIHLYIFIEANYKNETNKQYSIQDSVVTSKKYQNNKDKKENFKPSVNQRGKVQIGHSQTCSKSEKQTLNVIKKSSHFCEKLQSTKSMQEKCKLNKNEMKQQFEAQILPQINTASDTSKVISINLFHTERKSVLEKQAMRKSNANISYNKPFKPVQSTSSFNSECVKQSNFKTVVPKKCLTSSETKMSSSKRVDQNQIKNESKTANLIKEQEPCSEFSVAQKNSNSGGFLNKRVMDYLLGHDMSKKDEELALNVLKEMSPSQNFVNRITQLAVPMSDSPTISNYKISVNDNRKVSLNSNKNKFGLSFNFNDPLERKYYNKFFADNQSLNAFCSAKLIDESCHICASPVENCIQNSCLHRNTVLYEEDANPSCSAVVNKKQEDLFLKSDTCESSLSNKDTCCLYNQKISELDKIIETLNHFDKRILSQQKKSENSNIVELNS</sequence>
<dbReference type="InterPro" id="IPR057537">
    <property type="entry name" value="C2_C2CD3_N"/>
</dbReference>
<organism evidence="2 3">
    <name type="scientific">Polyplax serrata</name>
    <name type="common">Common mouse louse</name>
    <dbReference type="NCBI Taxonomy" id="468196"/>
    <lineage>
        <taxon>Eukaryota</taxon>
        <taxon>Metazoa</taxon>
        <taxon>Ecdysozoa</taxon>
        <taxon>Arthropoda</taxon>
        <taxon>Hexapoda</taxon>
        <taxon>Insecta</taxon>
        <taxon>Pterygota</taxon>
        <taxon>Neoptera</taxon>
        <taxon>Paraneoptera</taxon>
        <taxon>Psocodea</taxon>
        <taxon>Troctomorpha</taxon>
        <taxon>Phthiraptera</taxon>
        <taxon>Anoplura</taxon>
        <taxon>Polyplacidae</taxon>
        <taxon>Polyplax</taxon>
    </lineage>
</organism>
<comment type="caution">
    <text evidence="2">The sequence shown here is derived from an EMBL/GenBank/DDBJ whole genome shotgun (WGS) entry which is preliminary data.</text>
</comment>
<name>A0AAN8NXQ2_POLSC</name>
<feature type="domain" description="C2CD3 N-terminal C2" evidence="1">
    <location>
        <begin position="5"/>
        <end position="151"/>
    </location>
</feature>
<protein>
    <recommendedName>
        <fullName evidence="1">C2CD3 N-terminal C2 domain-containing protein</fullName>
    </recommendedName>
</protein>
<reference evidence="2 3" key="1">
    <citation type="submission" date="2023-10" db="EMBL/GenBank/DDBJ databases">
        <title>Genomes of two closely related lineages of the louse Polyplax serrata with different host specificities.</title>
        <authorList>
            <person name="Martinu J."/>
            <person name="Tarabai H."/>
            <person name="Stefka J."/>
            <person name="Hypsa V."/>
        </authorList>
    </citation>
    <scope>NUCLEOTIDE SEQUENCE [LARGE SCALE GENOMIC DNA]</scope>
    <source>
        <strain evidence="2">HR10_N</strain>
    </source>
</reference>
<evidence type="ECO:0000313" key="2">
    <source>
        <dbReference type="EMBL" id="KAK6630222.1"/>
    </source>
</evidence>